<keyword evidence="1" id="KW-0479">Metal-binding</keyword>
<feature type="domain" description="C2H2-type" evidence="5">
    <location>
        <begin position="98"/>
        <end position="120"/>
    </location>
</feature>
<dbReference type="PANTHER" id="PTHR45986:SF1">
    <property type="entry name" value="ZINC FINGER MATRIN-TYPE PROTEIN 2"/>
    <property type="match status" value="1"/>
</dbReference>
<gene>
    <name evidence="6" type="ORF">RS030_195</name>
</gene>
<dbReference type="InterPro" id="IPR036236">
    <property type="entry name" value="Znf_C2H2_sf"/>
</dbReference>
<name>A0AAV9XZ43_9CRYT</name>
<dbReference type="InterPro" id="IPR003604">
    <property type="entry name" value="Matrin/U1-like-C_Znf_C2H2"/>
</dbReference>
<keyword evidence="4" id="KW-0539">Nucleus</keyword>
<sequence>MADKVDNLGRKVWDKEFYSMSKEERDRIRGLNLDDDKNKSLNYTKDEIKKKRETYLDLSRGIGIKKITKDSSAINSNGVKNAGNINSVEEKETSGYWCELCKLLFNDSHSWVNHINSLKHNQKVGTSLFIEKRSLDEVKQHLDELIEKYDSDGKLIEKKNGDDGDENNFHITETENAELLKYDFPTNFV</sequence>
<protein>
    <submittedName>
        <fullName evidence="6">U1 like C2H2 zinc finger</fullName>
    </submittedName>
</protein>
<organism evidence="6 7">
    <name type="scientific">Cryptosporidium xiaoi</name>
    <dbReference type="NCBI Taxonomy" id="659607"/>
    <lineage>
        <taxon>Eukaryota</taxon>
        <taxon>Sar</taxon>
        <taxon>Alveolata</taxon>
        <taxon>Apicomplexa</taxon>
        <taxon>Conoidasida</taxon>
        <taxon>Coccidia</taxon>
        <taxon>Eucoccidiorida</taxon>
        <taxon>Eimeriorina</taxon>
        <taxon>Cryptosporidiidae</taxon>
        <taxon>Cryptosporidium</taxon>
    </lineage>
</organism>
<dbReference type="SUPFAM" id="SSF57667">
    <property type="entry name" value="beta-beta-alpha zinc fingers"/>
    <property type="match status" value="1"/>
</dbReference>
<dbReference type="Pfam" id="PF12171">
    <property type="entry name" value="zf-C2H2_jaz"/>
    <property type="match status" value="1"/>
</dbReference>
<reference evidence="6 7" key="1">
    <citation type="submission" date="2023-10" db="EMBL/GenBank/DDBJ databases">
        <title>Comparative genomics analysis reveals potential genetic determinants of host preference in Cryptosporidium xiaoi.</title>
        <authorList>
            <person name="Xiao L."/>
            <person name="Li J."/>
        </authorList>
    </citation>
    <scope>NUCLEOTIDE SEQUENCE [LARGE SCALE GENOMIC DNA]</scope>
    <source>
        <strain evidence="6 7">52996</strain>
    </source>
</reference>
<dbReference type="GO" id="GO:0046540">
    <property type="term" value="C:U4/U6 x U5 tri-snRNP complex"/>
    <property type="evidence" value="ECO:0007669"/>
    <property type="project" value="TreeGrafter"/>
</dbReference>
<evidence type="ECO:0000256" key="4">
    <source>
        <dbReference type="ARBA" id="ARBA00023242"/>
    </source>
</evidence>
<keyword evidence="3" id="KW-0862">Zinc</keyword>
<dbReference type="PANTHER" id="PTHR45986">
    <property type="entry name" value="ZINC FINGER MATRIN-TYPE PROTEIN 2"/>
    <property type="match status" value="1"/>
</dbReference>
<evidence type="ECO:0000256" key="1">
    <source>
        <dbReference type="ARBA" id="ARBA00022723"/>
    </source>
</evidence>
<dbReference type="GO" id="GO:0003676">
    <property type="term" value="F:nucleic acid binding"/>
    <property type="evidence" value="ECO:0007669"/>
    <property type="project" value="InterPro"/>
</dbReference>
<evidence type="ECO:0000256" key="2">
    <source>
        <dbReference type="ARBA" id="ARBA00022771"/>
    </source>
</evidence>
<dbReference type="SMART" id="SM00451">
    <property type="entry name" value="ZnF_U1"/>
    <property type="match status" value="1"/>
</dbReference>
<dbReference type="Gene3D" id="3.30.160.60">
    <property type="entry name" value="Classic Zinc Finger"/>
    <property type="match status" value="1"/>
</dbReference>
<evidence type="ECO:0000313" key="7">
    <source>
        <dbReference type="Proteomes" id="UP001311799"/>
    </source>
</evidence>
<dbReference type="PROSITE" id="PS00028">
    <property type="entry name" value="ZINC_FINGER_C2H2_1"/>
    <property type="match status" value="1"/>
</dbReference>
<keyword evidence="7" id="KW-1185">Reference proteome</keyword>
<evidence type="ECO:0000259" key="5">
    <source>
        <dbReference type="PROSITE" id="PS00028"/>
    </source>
</evidence>
<accession>A0AAV9XZ43</accession>
<dbReference type="AlphaFoldDB" id="A0AAV9XZ43"/>
<evidence type="ECO:0000256" key="3">
    <source>
        <dbReference type="ARBA" id="ARBA00022833"/>
    </source>
</evidence>
<keyword evidence="2" id="KW-0863">Zinc-finger</keyword>
<proteinExistence type="predicted"/>
<dbReference type="EMBL" id="JAWDEY010000011">
    <property type="protein sequence ID" value="KAK6589753.1"/>
    <property type="molecule type" value="Genomic_DNA"/>
</dbReference>
<comment type="caution">
    <text evidence="6">The sequence shown here is derived from an EMBL/GenBank/DDBJ whole genome shotgun (WGS) entry which is preliminary data.</text>
</comment>
<dbReference type="GO" id="GO:0000398">
    <property type="term" value="P:mRNA splicing, via spliceosome"/>
    <property type="evidence" value="ECO:0007669"/>
    <property type="project" value="InterPro"/>
</dbReference>
<dbReference type="InterPro" id="IPR013087">
    <property type="entry name" value="Znf_C2H2_type"/>
</dbReference>
<dbReference type="Proteomes" id="UP001311799">
    <property type="component" value="Unassembled WGS sequence"/>
</dbReference>
<dbReference type="GO" id="GO:0008270">
    <property type="term" value="F:zinc ion binding"/>
    <property type="evidence" value="ECO:0007669"/>
    <property type="project" value="UniProtKB-KW"/>
</dbReference>
<dbReference type="InterPro" id="IPR040107">
    <property type="entry name" value="Snu23"/>
</dbReference>
<evidence type="ECO:0000313" key="6">
    <source>
        <dbReference type="EMBL" id="KAK6589753.1"/>
    </source>
</evidence>
<dbReference type="InterPro" id="IPR022755">
    <property type="entry name" value="Znf_C2H2_jaz"/>
</dbReference>
<dbReference type="GO" id="GO:0005681">
    <property type="term" value="C:spliceosomal complex"/>
    <property type="evidence" value="ECO:0007669"/>
    <property type="project" value="InterPro"/>
</dbReference>